<dbReference type="PANTHER" id="PTHR10039">
    <property type="entry name" value="AMELOGENIN"/>
    <property type="match status" value="1"/>
</dbReference>
<evidence type="ECO:0000256" key="1">
    <source>
        <dbReference type="ARBA" id="ARBA00022737"/>
    </source>
</evidence>
<organism evidence="3 4">
    <name type="scientific">Cyclocybe aegerita</name>
    <name type="common">Black poplar mushroom</name>
    <name type="synonym">Agrocybe aegerita</name>
    <dbReference type="NCBI Taxonomy" id="1973307"/>
    <lineage>
        <taxon>Eukaryota</taxon>
        <taxon>Fungi</taxon>
        <taxon>Dikarya</taxon>
        <taxon>Basidiomycota</taxon>
        <taxon>Agaricomycotina</taxon>
        <taxon>Agaricomycetes</taxon>
        <taxon>Agaricomycetidae</taxon>
        <taxon>Agaricales</taxon>
        <taxon>Agaricineae</taxon>
        <taxon>Bolbitiaceae</taxon>
        <taxon>Cyclocybe</taxon>
    </lineage>
</organism>
<dbReference type="AlphaFoldDB" id="A0A8S0WEV4"/>
<evidence type="ECO:0000259" key="2">
    <source>
        <dbReference type="Pfam" id="PF24883"/>
    </source>
</evidence>
<dbReference type="Proteomes" id="UP000467700">
    <property type="component" value="Unassembled WGS sequence"/>
</dbReference>
<evidence type="ECO:0000313" key="4">
    <source>
        <dbReference type="Proteomes" id="UP000467700"/>
    </source>
</evidence>
<protein>
    <recommendedName>
        <fullName evidence="2">Nephrocystin 3-like N-terminal domain-containing protein</fullName>
    </recommendedName>
</protein>
<dbReference type="PANTHER" id="PTHR10039:SF17">
    <property type="entry name" value="FUNGAL STAND N-TERMINAL GOODBYE DOMAIN-CONTAINING PROTEIN-RELATED"/>
    <property type="match status" value="1"/>
</dbReference>
<dbReference type="OrthoDB" id="4760524at2759"/>
<keyword evidence="4" id="KW-1185">Reference proteome</keyword>
<keyword evidence="1" id="KW-0677">Repeat</keyword>
<name>A0A8S0WEV4_CYCAE</name>
<feature type="domain" description="Nephrocystin 3-like N-terminal" evidence="2">
    <location>
        <begin position="117"/>
        <end position="290"/>
    </location>
</feature>
<proteinExistence type="predicted"/>
<dbReference type="EMBL" id="CACVBS010000058">
    <property type="protein sequence ID" value="CAA7267270.1"/>
    <property type="molecule type" value="Genomic_DNA"/>
</dbReference>
<gene>
    <name evidence="3" type="ORF">AAE3_LOCUS9528</name>
</gene>
<dbReference type="Pfam" id="PF24883">
    <property type="entry name" value="NPHP3_N"/>
    <property type="match status" value="1"/>
</dbReference>
<dbReference type="InterPro" id="IPR056884">
    <property type="entry name" value="NPHP3-like_N"/>
</dbReference>
<reference evidence="3 4" key="1">
    <citation type="submission" date="2020-01" db="EMBL/GenBank/DDBJ databases">
        <authorList>
            <person name="Gupta K D."/>
        </authorList>
    </citation>
    <scope>NUCLEOTIDE SEQUENCE [LARGE SCALE GENOMIC DNA]</scope>
</reference>
<evidence type="ECO:0000313" key="3">
    <source>
        <dbReference type="EMBL" id="CAA7267270.1"/>
    </source>
</evidence>
<comment type="caution">
    <text evidence="3">The sequence shown here is derived from an EMBL/GenBank/DDBJ whole genome shotgun (WGS) entry which is preliminary data.</text>
</comment>
<accession>A0A8S0WEV4</accession>
<sequence>MERKATSMRVPPSNISSFKLSLNLKDPYDHGLSRFGITSHTPARMAQIFSTAQNTSIVQSTINIATYQTSAFDKRSLKGLEHLREYAASVTFWDAKEPTYKPKCSPETHLKVMDTIMGWINGGSRNPSMLWLRGGAGAGKTALGYTIAERCHQEHRLIAAVFFSRIMAGRSDGRKLIPTIAYQLAVSIPGSQSHLESILNQDPALLDRDMKRQMEGLLLGPLNTLYQVVTTHLWRLVGRSCPCLILIDGFDECTTQDGHSDFETQCEILRVMALMIQSLRIPVRILIASRPESHIIGTFDGDFLKSTLVPCINLSDDHRADKDIRRFLVNQFAEVRRTHPHMVPRSWPEEQDVEKMVQKSSRHFIYASVAMKFINDPHHRPDDRLQVILGLLPHDENENPLLQLDALYHHILSSAFDIRAAMQIIELLIIQQVNGPSDAFTSPAMLEQMLSLRPGDVERHLRDVSSLFTVAGCERPIKVMHASLPDFFVDRSRSGDFFVDVRQAEENLGLGILRIILNLKLGSEIWTYTTLMENLLFPSFPPCKKAGIENKLVQAFLDVDIITVILSYFKVFLAAFPWDEHSLEPAMMKFFSLLEDVDQSTASDMHKSFQSGIAAVWRTVPTYFPLEWHSFQGFKKAQLGDPWAGCEILIFTLGDDDLKNAFLRGAFGWLPIDAACKPQAHIRIFYPSGDERRLGLDPPLLIMDVVAGGDESRAAAELS</sequence>
<dbReference type="SUPFAM" id="SSF52540">
    <property type="entry name" value="P-loop containing nucleoside triphosphate hydrolases"/>
    <property type="match status" value="1"/>
</dbReference>
<dbReference type="Gene3D" id="3.40.50.300">
    <property type="entry name" value="P-loop containing nucleotide triphosphate hydrolases"/>
    <property type="match status" value="1"/>
</dbReference>
<dbReference type="InterPro" id="IPR027417">
    <property type="entry name" value="P-loop_NTPase"/>
</dbReference>